<accession>A0A1H7LPR8</accession>
<dbReference type="InterPro" id="IPR028098">
    <property type="entry name" value="Glyco_trans_4-like_N"/>
</dbReference>
<dbReference type="Pfam" id="PF00534">
    <property type="entry name" value="Glycos_transf_1"/>
    <property type="match status" value="1"/>
</dbReference>
<organism evidence="3 4">
    <name type="scientific">Parapedobacter koreensis</name>
    <dbReference type="NCBI Taxonomy" id="332977"/>
    <lineage>
        <taxon>Bacteria</taxon>
        <taxon>Pseudomonadati</taxon>
        <taxon>Bacteroidota</taxon>
        <taxon>Sphingobacteriia</taxon>
        <taxon>Sphingobacteriales</taxon>
        <taxon>Sphingobacteriaceae</taxon>
        <taxon>Parapedobacter</taxon>
    </lineage>
</organism>
<dbReference type="AlphaFoldDB" id="A0A1H7LPR8"/>
<sequence length="388" mass="43413">MEVLFVSHKYPPATGGMEKQSFELIEGMRAYATVHQLVYTGQENILLFFLRLEKRIVELLNKYPSIALIHFNDALIGSLALRHHHHYPHVKKVVTVHGLDVVFPWGYYQRKILPLFNRFDRIVAVSEATKRAIVARGVSTDRVVVINNGVDHAFADLSQQSVVGSPEVGHALLAGQKPYFVMLGRPVKRKGFSWFLREVAPRLPDAATIVMAGPLNTRRRFVWALARCCPSAWRHLIALFLGYPSDEREIFRLLRQPSKGAKVTHLGKLPLADLQTLLQHASAFLMPNIPIAGDMEGFGLVCLEASGAGTLVVAAEIDGITDAVLHRRNGLLLPAADADAWVERLNHIMNHPTPYRGIAADFQQYTLQHFGWDKMCRAYASCFAALLE</sequence>
<keyword evidence="3" id="KW-0808">Transferase</keyword>
<feature type="domain" description="Glycosyl transferase family 1" evidence="1">
    <location>
        <begin position="174"/>
        <end position="352"/>
    </location>
</feature>
<dbReference type="EMBL" id="FNZR01000003">
    <property type="protein sequence ID" value="SEL00839.1"/>
    <property type="molecule type" value="Genomic_DNA"/>
</dbReference>
<dbReference type="GO" id="GO:0016757">
    <property type="term" value="F:glycosyltransferase activity"/>
    <property type="evidence" value="ECO:0007669"/>
    <property type="project" value="InterPro"/>
</dbReference>
<evidence type="ECO:0000259" key="1">
    <source>
        <dbReference type="Pfam" id="PF00534"/>
    </source>
</evidence>
<dbReference type="RefSeq" id="WP_090604691.1">
    <property type="nucleotide sequence ID" value="NZ_FNZR01000003.1"/>
</dbReference>
<proteinExistence type="predicted"/>
<dbReference type="PANTHER" id="PTHR45947">
    <property type="entry name" value="SULFOQUINOVOSYL TRANSFERASE SQD2"/>
    <property type="match status" value="1"/>
</dbReference>
<dbReference type="CDD" id="cd03801">
    <property type="entry name" value="GT4_PimA-like"/>
    <property type="match status" value="1"/>
</dbReference>
<dbReference type="InterPro" id="IPR001296">
    <property type="entry name" value="Glyco_trans_1"/>
</dbReference>
<dbReference type="Proteomes" id="UP000198916">
    <property type="component" value="Unassembled WGS sequence"/>
</dbReference>
<gene>
    <name evidence="3" type="ORF">SAMN05421740_103227</name>
</gene>
<keyword evidence="4" id="KW-1185">Reference proteome</keyword>
<dbReference type="SUPFAM" id="SSF53756">
    <property type="entry name" value="UDP-Glycosyltransferase/glycogen phosphorylase"/>
    <property type="match status" value="1"/>
</dbReference>
<dbReference type="Gene3D" id="3.40.50.2000">
    <property type="entry name" value="Glycogen Phosphorylase B"/>
    <property type="match status" value="2"/>
</dbReference>
<name>A0A1H7LPR8_9SPHI</name>
<dbReference type="InterPro" id="IPR050194">
    <property type="entry name" value="Glycosyltransferase_grp1"/>
</dbReference>
<evidence type="ECO:0000313" key="4">
    <source>
        <dbReference type="Proteomes" id="UP000198916"/>
    </source>
</evidence>
<protein>
    <submittedName>
        <fullName evidence="3">Glycosyltransferase involved in cell wall bisynthesis</fullName>
    </submittedName>
</protein>
<dbReference type="PANTHER" id="PTHR45947:SF3">
    <property type="entry name" value="SULFOQUINOVOSYL TRANSFERASE SQD2"/>
    <property type="match status" value="1"/>
</dbReference>
<dbReference type="Pfam" id="PF13439">
    <property type="entry name" value="Glyco_transf_4"/>
    <property type="match status" value="1"/>
</dbReference>
<dbReference type="STRING" id="332977.SAMN05421740_103227"/>
<evidence type="ECO:0000259" key="2">
    <source>
        <dbReference type="Pfam" id="PF13439"/>
    </source>
</evidence>
<dbReference type="OrthoDB" id="9792322at2"/>
<evidence type="ECO:0000313" key="3">
    <source>
        <dbReference type="EMBL" id="SEL00839.1"/>
    </source>
</evidence>
<feature type="domain" description="Glycosyltransferase subfamily 4-like N-terminal" evidence="2">
    <location>
        <begin position="34"/>
        <end position="153"/>
    </location>
</feature>
<reference evidence="4" key="1">
    <citation type="submission" date="2016-10" db="EMBL/GenBank/DDBJ databases">
        <authorList>
            <person name="Varghese N."/>
            <person name="Submissions S."/>
        </authorList>
    </citation>
    <scope>NUCLEOTIDE SEQUENCE [LARGE SCALE GENOMIC DNA]</scope>
    <source>
        <strain evidence="4">Jip14</strain>
    </source>
</reference>